<evidence type="ECO:0000256" key="4">
    <source>
        <dbReference type="ARBA" id="ARBA00022989"/>
    </source>
</evidence>
<dbReference type="InterPro" id="IPR043216">
    <property type="entry name" value="PAP-like"/>
</dbReference>
<organism evidence="9 10">
    <name type="scientific">Endocarpon pusillum (strain Z07020 / HMAS-L-300199)</name>
    <name type="common">Lichen-forming fungus</name>
    <dbReference type="NCBI Taxonomy" id="1263415"/>
    <lineage>
        <taxon>Eukaryota</taxon>
        <taxon>Fungi</taxon>
        <taxon>Dikarya</taxon>
        <taxon>Ascomycota</taxon>
        <taxon>Pezizomycotina</taxon>
        <taxon>Eurotiomycetes</taxon>
        <taxon>Chaetothyriomycetidae</taxon>
        <taxon>Verrucariales</taxon>
        <taxon>Verrucariaceae</taxon>
        <taxon>Endocarpon</taxon>
    </lineage>
</organism>
<evidence type="ECO:0000259" key="8">
    <source>
        <dbReference type="SMART" id="SM00014"/>
    </source>
</evidence>
<evidence type="ECO:0000313" key="9">
    <source>
        <dbReference type="EMBL" id="ERF70810.1"/>
    </source>
</evidence>
<feature type="transmembrane region" description="Helical" evidence="7">
    <location>
        <begin position="214"/>
        <end position="232"/>
    </location>
</feature>
<evidence type="ECO:0000256" key="5">
    <source>
        <dbReference type="ARBA" id="ARBA00023136"/>
    </source>
</evidence>
<dbReference type="InterPro" id="IPR000326">
    <property type="entry name" value="PAP2/HPO"/>
</dbReference>
<dbReference type="InterPro" id="IPR036938">
    <property type="entry name" value="PAP2/HPO_sf"/>
</dbReference>
<evidence type="ECO:0000256" key="1">
    <source>
        <dbReference type="ARBA" id="ARBA00004141"/>
    </source>
</evidence>
<evidence type="ECO:0000256" key="7">
    <source>
        <dbReference type="SAM" id="Phobius"/>
    </source>
</evidence>
<feature type="transmembrane region" description="Helical" evidence="7">
    <location>
        <begin position="139"/>
        <end position="162"/>
    </location>
</feature>
<feature type="region of interest" description="Disordered" evidence="6">
    <location>
        <begin position="11"/>
        <end position="33"/>
    </location>
</feature>
<evidence type="ECO:0000313" key="10">
    <source>
        <dbReference type="Proteomes" id="UP000019373"/>
    </source>
</evidence>
<keyword evidence="4 7" id="KW-1133">Transmembrane helix</keyword>
<dbReference type="GO" id="GO:0008195">
    <property type="term" value="F:phosphatidate phosphatase activity"/>
    <property type="evidence" value="ECO:0007669"/>
    <property type="project" value="TreeGrafter"/>
</dbReference>
<feature type="domain" description="Phosphatidic acid phosphatase type 2/haloperoxidase" evidence="8">
    <location>
        <begin position="142"/>
        <end position="290"/>
    </location>
</feature>
<dbReference type="SMART" id="SM00014">
    <property type="entry name" value="acidPPc"/>
    <property type="match status" value="1"/>
</dbReference>
<feature type="transmembrane region" description="Helical" evidence="7">
    <location>
        <begin position="244"/>
        <end position="266"/>
    </location>
</feature>
<feature type="transmembrane region" description="Helical" evidence="7">
    <location>
        <begin position="55"/>
        <end position="76"/>
    </location>
</feature>
<dbReference type="OrthoDB" id="10030083at2759"/>
<feature type="compositionally biased region" description="Polar residues" evidence="6">
    <location>
        <begin position="419"/>
        <end position="447"/>
    </location>
</feature>
<feature type="transmembrane region" description="Helical" evidence="7">
    <location>
        <begin position="272"/>
        <end position="293"/>
    </location>
</feature>
<evidence type="ECO:0000256" key="3">
    <source>
        <dbReference type="ARBA" id="ARBA00022692"/>
    </source>
</evidence>
<protein>
    <recommendedName>
        <fullName evidence="8">Phosphatidic acid phosphatase type 2/haloperoxidase domain-containing protein</fullName>
    </recommendedName>
</protein>
<comment type="similarity">
    <text evidence="2">Belongs to the PA-phosphatase related phosphoesterase family.</text>
</comment>
<dbReference type="GO" id="GO:0006644">
    <property type="term" value="P:phospholipid metabolic process"/>
    <property type="evidence" value="ECO:0007669"/>
    <property type="project" value="InterPro"/>
</dbReference>
<evidence type="ECO:0000256" key="2">
    <source>
        <dbReference type="ARBA" id="ARBA00008816"/>
    </source>
</evidence>
<sequence>MGLFARKRPVDGATNGHGPAPRASHESRSNHQKEKFDIDSGYYNRRPSFGQWLKMTWLDVVTMIIMGAIGLGVYFARPAPSRSFPVYFQDGEVVYPDFAYPLRKEIIPIWAAALLAALVPIVVFLFMQIRIKSFWDVNNAVIGLLYSLITAAVFQVFLKWLIGGLRPHFLAVCRPNILPGQVTGNGYREIMYDRKICTGDDKQINDALESFPSGHSTAAWAGFAFLYFYLNAKLKVFSNHHPAMWKLIALYAPILGATLISGALTVDEFHNWYDVVAGAIIGSVMALSAYRMVYASVWDFRFNHIPLTRHTPFAYGGGAPGAGGFESAVWTHKAGWGHEEALGGAPFDAAHGMRGVFGNATGLRNGGGETGIGHHHHGHGSQGQGLLGNAGRHSNGEGDLVDSHQQSHGGGFFNRTRHNNSANNATTLENTISHPHNPADNTRSSNDMMAEPGLMHGHQNQTYESTVYGHHQHHGSGSSSIGRRPVPPAKEGYAGGDRMV</sequence>
<dbReference type="RefSeq" id="XP_007803429.1">
    <property type="nucleotide sequence ID" value="XM_007805238.1"/>
</dbReference>
<reference evidence="10" key="1">
    <citation type="journal article" date="2014" name="BMC Genomics">
        <title>Genome characteristics reveal the impact of lichenization on lichen-forming fungus Endocarpon pusillum Hedwig (Verrucariales, Ascomycota).</title>
        <authorList>
            <person name="Wang Y.-Y."/>
            <person name="Liu B."/>
            <person name="Zhang X.-Y."/>
            <person name="Zhou Q.-M."/>
            <person name="Zhang T."/>
            <person name="Li H."/>
            <person name="Yu Y.-F."/>
            <person name="Zhang X.-L."/>
            <person name="Hao X.-Y."/>
            <person name="Wang M."/>
            <person name="Wang L."/>
            <person name="Wei J.-C."/>
        </authorList>
    </citation>
    <scope>NUCLEOTIDE SEQUENCE [LARGE SCALE GENOMIC DNA]</scope>
    <source>
        <strain evidence="10">Z07020 / HMAS-L-300199</strain>
    </source>
</reference>
<feature type="region of interest" description="Disordered" evidence="6">
    <location>
        <begin position="366"/>
        <end position="455"/>
    </location>
</feature>
<dbReference type="FunFam" id="1.20.144.10:FF:000035">
    <property type="entry name" value="Putative Lipid phosphate phosphatase 1"/>
    <property type="match status" value="1"/>
</dbReference>
<dbReference type="OMA" id="KEIIPIW"/>
<dbReference type="EMBL" id="KE721278">
    <property type="protein sequence ID" value="ERF70810.1"/>
    <property type="molecule type" value="Genomic_DNA"/>
</dbReference>
<dbReference type="AlphaFoldDB" id="U1HKN9"/>
<dbReference type="GO" id="GO:0046839">
    <property type="term" value="P:phospholipid dephosphorylation"/>
    <property type="evidence" value="ECO:0007669"/>
    <property type="project" value="TreeGrafter"/>
</dbReference>
<dbReference type="SUPFAM" id="SSF48317">
    <property type="entry name" value="Acid phosphatase/Vanadium-dependent haloperoxidase"/>
    <property type="match status" value="1"/>
</dbReference>
<dbReference type="Gene3D" id="1.20.144.10">
    <property type="entry name" value="Phosphatidic acid phosphatase type 2/haloperoxidase"/>
    <property type="match status" value="1"/>
</dbReference>
<gene>
    <name evidence="9" type="ORF">EPUS_02332</name>
</gene>
<keyword evidence="10" id="KW-1185">Reference proteome</keyword>
<keyword evidence="3 7" id="KW-0812">Transmembrane</keyword>
<dbReference type="Pfam" id="PF01569">
    <property type="entry name" value="PAP2"/>
    <property type="match status" value="1"/>
</dbReference>
<name>U1HKN9_ENDPU</name>
<dbReference type="Proteomes" id="UP000019373">
    <property type="component" value="Unassembled WGS sequence"/>
</dbReference>
<dbReference type="eggNOG" id="KOG3030">
    <property type="taxonomic scope" value="Eukaryota"/>
</dbReference>
<comment type="subcellular location">
    <subcellularLocation>
        <location evidence="1">Membrane</location>
        <topology evidence="1">Multi-pass membrane protein</topology>
    </subcellularLocation>
</comment>
<dbReference type="PANTHER" id="PTHR10165">
    <property type="entry name" value="LIPID PHOSPHATE PHOSPHATASE"/>
    <property type="match status" value="1"/>
</dbReference>
<feature type="compositionally biased region" description="Basic and acidic residues" evidence="6">
    <location>
        <begin position="23"/>
        <end position="33"/>
    </location>
</feature>
<accession>U1HKN9</accession>
<keyword evidence="5 7" id="KW-0472">Membrane</keyword>
<dbReference type="HOGENOM" id="CLU_021458_0_0_1"/>
<dbReference type="CDD" id="cd03390">
    <property type="entry name" value="PAP2_containing_1_like"/>
    <property type="match status" value="1"/>
</dbReference>
<feature type="transmembrane region" description="Helical" evidence="7">
    <location>
        <begin position="106"/>
        <end position="127"/>
    </location>
</feature>
<dbReference type="GeneID" id="19237386"/>
<dbReference type="PANTHER" id="PTHR10165:SF84">
    <property type="entry name" value="PHOSPHATIDIC ACID PHOSPHATASE BETA"/>
    <property type="match status" value="1"/>
</dbReference>
<dbReference type="GO" id="GO:0016020">
    <property type="term" value="C:membrane"/>
    <property type="evidence" value="ECO:0007669"/>
    <property type="project" value="UniProtKB-SubCell"/>
</dbReference>
<evidence type="ECO:0000256" key="6">
    <source>
        <dbReference type="SAM" id="MobiDB-lite"/>
    </source>
</evidence>
<proteinExistence type="inferred from homology"/>
<feature type="region of interest" description="Disordered" evidence="6">
    <location>
        <begin position="468"/>
        <end position="500"/>
    </location>
</feature>